<comment type="caution">
    <text evidence="2">The sequence shown here is derived from an EMBL/GenBank/DDBJ whole genome shotgun (WGS) entry which is preliminary data.</text>
</comment>
<feature type="region of interest" description="Disordered" evidence="1">
    <location>
        <begin position="72"/>
        <end position="103"/>
    </location>
</feature>
<accession>A0A9K3L466</accession>
<sequence length="103" mass="11682">MTINHFDSSPSPCCTSLPSLLWEASIRNNIQNETPSASFAMPFSPSLPCIQQQRALKELLDILDEAIEIADEGTEMCPQQRKRRSRSRQPQQTLSNQDRKPQP</sequence>
<name>A0A9K3L466_9STRA</name>
<evidence type="ECO:0000256" key="1">
    <source>
        <dbReference type="SAM" id="MobiDB-lite"/>
    </source>
</evidence>
<reference evidence="2" key="1">
    <citation type="journal article" date="2021" name="Sci. Rep.">
        <title>Diploid genomic architecture of Nitzschia inconspicua, an elite biomass production diatom.</title>
        <authorList>
            <person name="Oliver A."/>
            <person name="Podell S."/>
            <person name="Pinowska A."/>
            <person name="Traller J.C."/>
            <person name="Smith S.R."/>
            <person name="McClure R."/>
            <person name="Beliaev A."/>
            <person name="Bohutskyi P."/>
            <person name="Hill E.A."/>
            <person name="Rabines A."/>
            <person name="Zheng H."/>
            <person name="Allen L.Z."/>
            <person name="Kuo A."/>
            <person name="Grigoriev I.V."/>
            <person name="Allen A.E."/>
            <person name="Hazlebeck D."/>
            <person name="Allen E.E."/>
        </authorList>
    </citation>
    <scope>NUCLEOTIDE SEQUENCE</scope>
    <source>
        <strain evidence="2">Hildebrandi</strain>
    </source>
</reference>
<proteinExistence type="predicted"/>
<organism evidence="2 3">
    <name type="scientific">Nitzschia inconspicua</name>
    <dbReference type="NCBI Taxonomy" id="303405"/>
    <lineage>
        <taxon>Eukaryota</taxon>
        <taxon>Sar</taxon>
        <taxon>Stramenopiles</taxon>
        <taxon>Ochrophyta</taxon>
        <taxon>Bacillariophyta</taxon>
        <taxon>Bacillariophyceae</taxon>
        <taxon>Bacillariophycidae</taxon>
        <taxon>Bacillariales</taxon>
        <taxon>Bacillariaceae</taxon>
        <taxon>Nitzschia</taxon>
    </lineage>
</organism>
<dbReference type="AlphaFoldDB" id="A0A9K3L466"/>
<evidence type="ECO:0000313" key="2">
    <source>
        <dbReference type="EMBL" id="KAG7354466.1"/>
    </source>
</evidence>
<dbReference type="Proteomes" id="UP000693970">
    <property type="component" value="Unassembled WGS sequence"/>
</dbReference>
<reference evidence="2" key="2">
    <citation type="submission" date="2021-04" db="EMBL/GenBank/DDBJ databases">
        <authorList>
            <person name="Podell S."/>
        </authorList>
    </citation>
    <scope>NUCLEOTIDE SEQUENCE</scope>
    <source>
        <strain evidence="2">Hildebrandi</strain>
    </source>
</reference>
<evidence type="ECO:0000313" key="3">
    <source>
        <dbReference type="Proteomes" id="UP000693970"/>
    </source>
</evidence>
<gene>
    <name evidence="2" type="ORF">IV203_003822</name>
</gene>
<keyword evidence="3" id="KW-1185">Reference proteome</keyword>
<dbReference type="EMBL" id="JAGRRH010000016">
    <property type="protein sequence ID" value="KAG7354466.1"/>
    <property type="molecule type" value="Genomic_DNA"/>
</dbReference>
<protein>
    <submittedName>
        <fullName evidence="2">Uncharacterized protein</fullName>
    </submittedName>
</protein>